<organism evidence="2 3">
    <name type="scientific">Leptonema illini DSM 21528</name>
    <dbReference type="NCBI Taxonomy" id="929563"/>
    <lineage>
        <taxon>Bacteria</taxon>
        <taxon>Pseudomonadati</taxon>
        <taxon>Spirochaetota</taxon>
        <taxon>Spirochaetia</taxon>
        <taxon>Leptospirales</taxon>
        <taxon>Leptospiraceae</taxon>
        <taxon>Leptonema</taxon>
    </lineage>
</organism>
<dbReference type="STRING" id="183.GCA_002009735_02984"/>
<dbReference type="AlphaFoldDB" id="H2CGT0"/>
<name>H2CGT0_9LEPT</name>
<keyword evidence="3" id="KW-1185">Reference proteome</keyword>
<protein>
    <submittedName>
        <fullName evidence="2">Short-chain dehydrogenase/reductase SDR</fullName>
    </submittedName>
</protein>
<dbReference type="Gene3D" id="3.40.50.720">
    <property type="entry name" value="NAD(P)-binding Rossmann-like Domain"/>
    <property type="match status" value="1"/>
</dbReference>
<dbReference type="Proteomes" id="UP000005737">
    <property type="component" value="Unassembled WGS sequence"/>
</dbReference>
<dbReference type="Pfam" id="PF00106">
    <property type="entry name" value="adh_short"/>
    <property type="match status" value="1"/>
</dbReference>
<evidence type="ECO:0000313" key="2">
    <source>
        <dbReference type="EMBL" id="EHQ04756.1"/>
    </source>
</evidence>
<dbReference type="InterPro" id="IPR002347">
    <property type="entry name" value="SDR_fam"/>
</dbReference>
<dbReference type="InterPro" id="IPR036291">
    <property type="entry name" value="NAD(P)-bd_dom_sf"/>
</dbReference>
<dbReference type="HOGENOM" id="CLU_010194_14_1_12"/>
<reference evidence="2 3" key="1">
    <citation type="submission" date="2011-10" db="EMBL/GenBank/DDBJ databases">
        <title>The Improved High-Quality Draft genome of Leptonema illini DSM 21528.</title>
        <authorList>
            <consortium name="US DOE Joint Genome Institute (JGI-PGF)"/>
            <person name="Lucas S."/>
            <person name="Copeland A."/>
            <person name="Lapidus A."/>
            <person name="Glavina del Rio T."/>
            <person name="Dalin E."/>
            <person name="Tice H."/>
            <person name="Bruce D."/>
            <person name="Goodwin L."/>
            <person name="Pitluck S."/>
            <person name="Peters L."/>
            <person name="Mikhailova N."/>
            <person name="Held B."/>
            <person name="Kyrpides N."/>
            <person name="Mavromatis K."/>
            <person name="Ivanova N."/>
            <person name="Markowitz V."/>
            <person name="Cheng J.-F."/>
            <person name="Hugenholtz P."/>
            <person name="Woyke T."/>
            <person name="Wu D."/>
            <person name="Gronow S."/>
            <person name="Wellnitz S."/>
            <person name="Brambilla E.-M."/>
            <person name="Klenk H.-P."/>
            <person name="Eisen J.A."/>
        </authorList>
    </citation>
    <scope>NUCLEOTIDE SEQUENCE [LARGE SCALE GENOMIC DNA]</scope>
    <source>
        <strain evidence="2 3">DSM 21528</strain>
    </source>
</reference>
<proteinExistence type="predicted"/>
<evidence type="ECO:0000313" key="3">
    <source>
        <dbReference type="Proteomes" id="UP000005737"/>
    </source>
</evidence>
<dbReference type="PANTHER" id="PTHR44147:SF2">
    <property type="entry name" value="DEHYDROGENASE_REDUCTASE SDR FAMILY MEMBER 1"/>
    <property type="match status" value="1"/>
</dbReference>
<dbReference type="PANTHER" id="PTHR44147">
    <property type="entry name" value="DEHYDROGENASE/REDUCTASE SDR FAMILY MEMBER 1"/>
    <property type="match status" value="1"/>
</dbReference>
<sequence length="330" mass="36088">MNKQEKTQADPAERHDEPKAVRKKPGSLSGKVAVVAGATRGAGRGIARALGELGATVYCTGRSSGKARSDMNRPETIEETAALVTAAGGHGIALRVDHSVRAEVEDLARTVEAQSGRINLLVNDIWGGDDLIDWSIPFYESDVDRGLSAMHRSIDTHLITSRAFTPMMVRQGHGRIIEITDGTDYSYRGNVYYSMIKTTIIHMAFALDAALMEKGIRALPVTPGFLRSEWMLDNFGVTETNWRDGVKKEPHFIASETPLFVGRAIAALAAEPDWSPYTGRAWASWTLSDVFDITDADGEWPHWGRYYEKTFAKQIGVATTDGAKPPATPP</sequence>
<gene>
    <name evidence="2" type="ORF">Lepil_0045</name>
</gene>
<dbReference type="NCBIfam" id="NF006159">
    <property type="entry name" value="PRK08303.1"/>
    <property type="match status" value="1"/>
</dbReference>
<accession>H2CGT0</accession>
<feature type="region of interest" description="Disordered" evidence="1">
    <location>
        <begin position="1"/>
        <end position="28"/>
    </location>
</feature>
<feature type="compositionally biased region" description="Basic and acidic residues" evidence="1">
    <location>
        <begin position="1"/>
        <end position="20"/>
    </location>
</feature>
<dbReference type="SUPFAM" id="SSF51735">
    <property type="entry name" value="NAD(P)-binding Rossmann-fold domains"/>
    <property type="match status" value="1"/>
</dbReference>
<dbReference type="PRINTS" id="PR00081">
    <property type="entry name" value="GDHRDH"/>
</dbReference>
<dbReference type="EMBL" id="JH597773">
    <property type="protein sequence ID" value="EHQ04756.1"/>
    <property type="molecule type" value="Genomic_DNA"/>
</dbReference>
<dbReference type="RefSeq" id="WP_002768770.1">
    <property type="nucleotide sequence ID" value="NZ_JH597773.1"/>
</dbReference>
<evidence type="ECO:0000256" key="1">
    <source>
        <dbReference type="SAM" id="MobiDB-lite"/>
    </source>
</evidence>